<gene>
    <name evidence="5" type="ORF">SAMN06265360_108138</name>
</gene>
<proteinExistence type="predicted"/>
<evidence type="ECO:0000256" key="2">
    <source>
        <dbReference type="ARBA" id="ARBA00022857"/>
    </source>
</evidence>
<dbReference type="GO" id="GO:0009231">
    <property type="term" value="P:riboflavin biosynthetic process"/>
    <property type="evidence" value="ECO:0007669"/>
    <property type="project" value="InterPro"/>
</dbReference>
<dbReference type="Pfam" id="PF01872">
    <property type="entry name" value="RibD_C"/>
    <property type="match status" value="1"/>
</dbReference>
<dbReference type="InterPro" id="IPR050765">
    <property type="entry name" value="Riboflavin_Biosynth_HTPR"/>
</dbReference>
<dbReference type="SUPFAM" id="SSF53597">
    <property type="entry name" value="Dihydrofolate reductase-like"/>
    <property type="match status" value="1"/>
</dbReference>
<dbReference type="PANTHER" id="PTHR38011">
    <property type="entry name" value="DIHYDROFOLATE REDUCTASE FAMILY PROTEIN (AFU_ORTHOLOGUE AFUA_8G06820)"/>
    <property type="match status" value="1"/>
</dbReference>
<dbReference type="PANTHER" id="PTHR38011:SF7">
    <property type="entry name" value="2,5-DIAMINO-6-RIBOSYLAMINO-4(3H)-PYRIMIDINONE 5'-PHOSPHATE REDUCTASE"/>
    <property type="match status" value="1"/>
</dbReference>
<organism evidence="5 6">
    <name type="scientific">Haloechinothrix alba</name>
    <dbReference type="NCBI Taxonomy" id="664784"/>
    <lineage>
        <taxon>Bacteria</taxon>
        <taxon>Bacillati</taxon>
        <taxon>Actinomycetota</taxon>
        <taxon>Actinomycetes</taxon>
        <taxon>Pseudonocardiales</taxon>
        <taxon>Pseudonocardiaceae</taxon>
        <taxon>Haloechinothrix</taxon>
    </lineage>
</organism>
<dbReference type="InterPro" id="IPR024072">
    <property type="entry name" value="DHFR-like_dom_sf"/>
</dbReference>
<reference evidence="5 6" key="1">
    <citation type="submission" date="2017-06" db="EMBL/GenBank/DDBJ databases">
        <authorList>
            <person name="Kim H.J."/>
            <person name="Triplett B.A."/>
        </authorList>
    </citation>
    <scope>NUCLEOTIDE SEQUENCE [LARGE SCALE GENOMIC DNA]</scope>
    <source>
        <strain evidence="5 6">DSM 45207</strain>
    </source>
</reference>
<evidence type="ECO:0000313" key="5">
    <source>
        <dbReference type="EMBL" id="SNR52178.1"/>
    </source>
</evidence>
<evidence type="ECO:0000256" key="3">
    <source>
        <dbReference type="ARBA" id="ARBA00023002"/>
    </source>
</evidence>
<name>A0A238X0N4_9PSEU</name>
<dbReference type="EMBL" id="FZNW01000008">
    <property type="protein sequence ID" value="SNR52178.1"/>
    <property type="molecule type" value="Genomic_DNA"/>
</dbReference>
<keyword evidence="3" id="KW-0560">Oxidoreductase</keyword>
<accession>A0A238X0N4</accession>
<comment type="pathway">
    <text evidence="1">Cofactor biosynthesis; riboflavin biosynthesis.</text>
</comment>
<dbReference type="InterPro" id="IPR002734">
    <property type="entry name" value="RibDG_C"/>
</dbReference>
<protein>
    <submittedName>
        <fullName evidence="5">Riboflavin-specific deaminase C-terminal domain-containing protein</fullName>
    </submittedName>
</protein>
<dbReference type="Proteomes" id="UP000198348">
    <property type="component" value="Unassembled WGS sequence"/>
</dbReference>
<keyword evidence="6" id="KW-1185">Reference proteome</keyword>
<dbReference type="Gene3D" id="3.40.430.10">
    <property type="entry name" value="Dihydrofolate Reductase, subunit A"/>
    <property type="match status" value="1"/>
</dbReference>
<dbReference type="GO" id="GO:0008703">
    <property type="term" value="F:5-amino-6-(5-phosphoribosylamino)uracil reductase activity"/>
    <property type="evidence" value="ECO:0007669"/>
    <property type="project" value="InterPro"/>
</dbReference>
<feature type="domain" description="Bacterial bifunctional deaminase-reductase C-terminal" evidence="4">
    <location>
        <begin position="35"/>
        <end position="237"/>
    </location>
</feature>
<evidence type="ECO:0000313" key="6">
    <source>
        <dbReference type="Proteomes" id="UP000198348"/>
    </source>
</evidence>
<dbReference type="AlphaFoldDB" id="A0A238X0N4"/>
<evidence type="ECO:0000256" key="1">
    <source>
        <dbReference type="ARBA" id="ARBA00005104"/>
    </source>
</evidence>
<keyword evidence="2" id="KW-0521">NADP</keyword>
<sequence>MDQLWPMTPREAATPAVGDADLEALYAYPEPLERPWVQANFIASVDGAASVDGGSSGLSHPVDRRVFALGRDLADVVLAGVGTVLAENYAGVKPSARRLERRTRLGLAGVPPIAVVSSSCAIPPTARVLVETSVPPIVLTCQAAPPERANALRDAGAEVVTAGEDRVDLASALDALRDRGFYRIDCEGGPRLFAGMLAADLVDQLCLTVAPLATGAGADRIAAGPPAEHLHRFELASVLHEDGFLLLRYRRPAAETGT</sequence>
<evidence type="ECO:0000259" key="4">
    <source>
        <dbReference type="Pfam" id="PF01872"/>
    </source>
</evidence>